<dbReference type="PRINTS" id="PR00039">
    <property type="entry name" value="HTHLYSR"/>
</dbReference>
<dbReference type="InterPro" id="IPR036390">
    <property type="entry name" value="WH_DNA-bd_sf"/>
</dbReference>
<comment type="function">
    <text evidence="5">Transcriptional regulator of the ttuABCDE tartrate utilization operon.</text>
</comment>
<evidence type="ECO:0000256" key="4">
    <source>
        <dbReference type="ARBA" id="ARBA00023163"/>
    </source>
</evidence>
<organism evidence="9 10">
    <name type="scientific">Agrobacterium rubi TR3 = NBRC 13261</name>
    <dbReference type="NCBI Taxonomy" id="1368415"/>
    <lineage>
        <taxon>Bacteria</taxon>
        <taxon>Pseudomonadati</taxon>
        <taxon>Pseudomonadota</taxon>
        <taxon>Alphaproteobacteria</taxon>
        <taxon>Hyphomicrobiales</taxon>
        <taxon>Rhizobiaceae</taxon>
        <taxon>Rhizobium/Agrobacterium group</taxon>
        <taxon>Agrobacterium</taxon>
    </lineage>
</organism>
<dbReference type="eggNOG" id="COG0583">
    <property type="taxonomic scope" value="Bacteria"/>
</dbReference>
<dbReference type="AlphaFoldDB" id="A0A081CZS6"/>
<evidence type="ECO:0000256" key="6">
    <source>
        <dbReference type="ARBA" id="ARBA00067332"/>
    </source>
</evidence>
<keyword evidence="3" id="KW-0238">DNA-binding</keyword>
<dbReference type="Pfam" id="PF00126">
    <property type="entry name" value="HTH_1"/>
    <property type="match status" value="1"/>
</dbReference>
<evidence type="ECO:0000256" key="1">
    <source>
        <dbReference type="ARBA" id="ARBA00009437"/>
    </source>
</evidence>
<feature type="domain" description="HTH lysR-type" evidence="8">
    <location>
        <begin position="5"/>
        <end position="62"/>
    </location>
</feature>
<dbReference type="InterPro" id="IPR036388">
    <property type="entry name" value="WH-like_DNA-bd_sf"/>
</dbReference>
<dbReference type="Gene3D" id="3.40.190.10">
    <property type="entry name" value="Periplasmic binding protein-like II"/>
    <property type="match status" value="2"/>
</dbReference>
<evidence type="ECO:0000259" key="8">
    <source>
        <dbReference type="PROSITE" id="PS50931"/>
    </source>
</evidence>
<keyword evidence="2" id="KW-0805">Transcription regulation</keyword>
<dbReference type="EMBL" id="BBJU01000024">
    <property type="protein sequence ID" value="GAK72172.1"/>
    <property type="molecule type" value="Genomic_DNA"/>
</dbReference>
<dbReference type="Pfam" id="PF03466">
    <property type="entry name" value="LysR_substrate"/>
    <property type="match status" value="1"/>
</dbReference>
<dbReference type="Gene3D" id="1.10.10.10">
    <property type="entry name" value="Winged helix-like DNA-binding domain superfamily/Winged helix DNA-binding domain"/>
    <property type="match status" value="1"/>
</dbReference>
<dbReference type="InterPro" id="IPR005119">
    <property type="entry name" value="LysR_subst-bd"/>
</dbReference>
<dbReference type="FunFam" id="1.10.10.10:FF:000001">
    <property type="entry name" value="LysR family transcriptional regulator"/>
    <property type="match status" value="1"/>
</dbReference>
<comment type="similarity">
    <text evidence="1">Belongs to the LysR transcriptional regulatory family.</text>
</comment>
<accession>A0A081CZS6</accession>
<dbReference type="InterPro" id="IPR000847">
    <property type="entry name" value="LysR_HTH_N"/>
</dbReference>
<keyword evidence="4" id="KW-0804">Transcription</keyword>
<evidence type="ECO:0000256" key="7">
    <source>
        <dbReference type="ARBA" id="ARBA00083243"/>
    </source>
</evidence>
<dbReference type="CDD" id="cd08414">
    <property type="entry name" value="PBP2_LTTR_aromatics_like"/>
    <property type="match status" value="1"/>
</dbReference>
<dbReference type="GO" id="GO:0003700">
    <property type="term" value="F:DNA-binding transcription factor activity"/>
    <property type="evidence" value="ECO:0007669"/>
    <property type="project" value="InterPro"/>
</dbReference>
<evidence type="ECO:0000256" key="3">
    <source>
        <dbReference type="ARBA" id="ARBA00023125"/>
    </source>
</evidence>
<dbReference type="PANTHER" id="PTHR30346:SF0">
    <property type="entry name" value="HCA OPERON TRANSCRIPTIONAL ACTIVATOR HCAR"/>
    <property type="match status" value="1"/>
</dbReference>
<dbReference type="Proteomes" id="UP000028701">
    <property type="component" value="Unassembled WGS sequence"/>
</dbReference>
<dbReference type="OrthoDB" id="9811588at2"/>
<dbReference type="RefSeq" id="WP_012654955.1">
    <property type="nucleotide sequence ID" value="NZ_BBJU01000024.1"/>
</dbReference>
<gene>
    <name evidence="9" type="ORF">RRU01S_24_00500</name>
</gene>
<evidence type="ECO:0000313" key="10">
    <source>
        <dbReference type="Proteomes" id="UP000028701"/>
    </source>
</evidence>
<evidence type="ECO:0000313" key="9">
    <source>
        <dbReference type="EMBL" id="GAK72172.1"/>
    </source>
</evidence>
<comment type="caution">
    <text evidence="9">The sequence shown here is derived from an EMBL/GenBank/DDBJ whole genome shotgun (WGS) entry which is preliminary data.</text>
</comment>
<evidence type="ECO:0000256" key="5">
    <source>
        <dbReference type="ARBA" id="ARBA00054626"/>
    </source>
</evidence>
<protein>
    <recommendedName>
        <fullName evidence="6">HTH-type transcriptional regulator TtuA</fullName>
    </recommendedName>
    <alternativeName>
        <fullName evidence="7">Tartrate utilization transcriptional regulator</fullName>
    </alternativeName>
</protein>
<dbReference type="SUPFAM" id="SSF53850">
    <property type="entry name" value="Periplasmic binding protein-like II"/>
    <property type="match status" value="1"/>
</dbReference>
<dbReference type="PROSITE" id="PS50931">
    <property type="entry name" value="HTH_LYSR"/>
    <property type="match status" value="1"/>
</dbReference>
<sequence>MSYQIEIGSIRCFVVAAEELHFRRAAIRLNMSQPTLSQQIKRLEELMGVQLFIRSTRRVELTRAGASFLDHAREILLKIDEAILNAKLEAGGLSPGGEELIIGAISPATSQLLPLILSRFRQRFPRTRLVIKEVDSIELLRGIERGDFHVGLMRPPSNSNLVRFQHLLSERFVAVMPRQSVLARKTALKLSDFAGHGVFALKRFELSCFETVYEQLVGAGLLIENDIAVSDTNTALALVTAGVGITFLPEWVSAMAPDGVVTRVVDDMSVEISMAVGWNPDCPVPGILPFVEFATLAAQNLISARK</sequence>
<name>A0A081CZS6_9HYPH</name>
<dbReference type="GO" id="GO:0032993">
    <property type="term" value="C:protein-DNA complex"/>
    <property type="evidence" value="ECO:0007669"/>
    <property type="project" value="TreeGrafter"/>
</dbReference>
<reference evidence="9 10" key="1">
    <citation type="submission" date="2014-08" db="EMBL/GenBank/DDBJ databases">
        <title>Whole genome shotgun sequence of Rhizobium rubi NBRC 13261.</title>
        <authorList>
            <person name="Katano-Makiyama Y."/>
            <person name="Hosoyama A."/>
            <person name="Hashimoto M."/>
            <person name="Hosoyama Y."/>
            <person name="Noguchi M."/>
            <person name="Tsuchikane K."/>
            <person name="Uohara A."/>
            <person name="Ohji S."/>
            <person name="Ichikawa N."/>
            <person name="Kimura A."/>
            <person name="Yamazoe A."/>
            <person name="Fujita N."/>
        </authorList>
    </citation>
    <scope>NUCLEOTIDE SEQUENCE [LARGE SCALE GENOMIC DNA]</scope>
    <source>
        <strain evidence="9 10">NBRC 13261</strain>
    </source>
</reference>
<dbReference type="SUPFAM" id="SSF46785">
    <property type="entry name" value="Winged helix' DNA-binding domain"/>
    <property type="match status" value="1"/>
</dbReference>
<evidence type="ECO:0000256" key="2">
    <source>
        <dbReference type="ARBA" id="ARBA00023015"/>
    </source>
</evidence>
<proteinExistence type="inferred from homology"/>
<dbReference type="GO" id="GO:0003677">
    <property type="term" value="F:DNA binding"/>
    <property type="evidence" value="ECO:0007669"/>
    <property type="project" value="UniProtKB-KW"/>
</dbReference>
<dbReference type="PANTHER" id="PTHR30346">
    <property type="entry name" value="TRANSCRIPTIONAL DUAL REGULATOR HCAR-RELATED"/>
    <property type="match status" value="1"/>
</dbReference>